<dbReference type="EMBL" id="SMLW01000636">
    <property type="protein sequence ID" value="MTI27633.1"/>
    <property type="molecule type" value="Genomic_DNA"/>
</dbReference>
<evidence type="ECO:0000256" key="1">
    <source>
        <dbReference type="ARBA" id="ARBA00010990"/>
    </source>
</evidence>
<proteinExistence type="inferred from homology"/>
<dbReference type="SUPFAM" id="SSF56214">
    <property type="entry name" value="4'-phosphopantetheinyl transferase"/>
    <property type="match status" value="2"/>
</dbReference>
<dbReference type="InterPro" id="IPR050559">
    <property type="entry name" value="P-Pant_transferase_sf"/>
</dbReference>
<dbReference type="Gene3D" id="3.90.470.20">
    <property type="entry name" value="4'-phosphopantetheinyl transferase domain"/>
    <property type="match status" value="2"/>
</dbReference>
<keyword evidence="2 4" id="KW-0808">Transferase</keyword>
<protein>
    <submittedName>
        <fullName evidence="4">4'-phosphopantetheinyl transferase superfamily protein</fullName>
    </submittedName>
</protein>
<dbReference type="GO" id="GO:0016740">
    <property type="term" value="F:transferase activity"/>
    <property type="evidence" value="ECO:0007669"/>
    <property type="project" value="UniProtKB-KW"/>
</dbReference>
<dbReference type="Proteomes" id="UP000798808">
    <property type="component" value="Unassembled WGS sequence"/>
</dbReference>
<dbReference type="InterPro" id="IPR008278">
    <property type="entry name" value="4-PPantetheinyl_Trfase_dom"/>
</dbReference>
<gene>
    <name evidence="4" type="ORF">E1163_21930</name>
</gene>
<dbReference type="PANTHER" id="PTHR12215:SF10">
    <property type="entry name" value="L-AMINOADIPATE-SEMIALDEHYDE DEHYDROGENASE-PHOSPHOPANTETHEINYL TRANSFERASE"/>
    <property type="match status" value="1"/>
</dbReference>
<reference evidence="4 5" key="1">
    <citation type="submission" date="2019-02" db="EMBL/GenBank/DDBJ databases">
        <authorList>
            <person name="Goldberg S.R."/>
            <person name="Haltli B.A."/>
            <person name="Correa H."/>
            <person name="Russell K.G."/>
        </authorList>
    </citation>
    <scope>NUCLEOTIDE SEQUENCE [LARGE SCALE GENOMIC DNA]</scope>
    <source>
        <strain evidence="4 5">JCM 16186</strain>
    </source>
</reference>
<evidence type="ECO:0000259" key="3">
    <source>
        <dbReference type="Pfam" id="PF01648"/>
    </source>
</evidence>
<sequence length="216" mass="25102">MVLILYASISGEHHERLMRKLPYVFSADFEKRILSYRRWEDAQLSLLGRFLLSLGFKKLGKDFYEANIEFTAYKKPYYKDGDIQFNLSHSAEVVVCALTAGEFNLGIDIEKIQPIDFENFRCQMTDKEWFKVSKSPDQCSAFYTYWTQKEAAIKAHGDGLHLPLSSFEVIEGRTLIGSQNFYVKEVEIEESYECHIASNKSLGILRKEKIELSYFL</sequence>
<dbReference type="PANTHER" id="PTHR12215">
    <property type="entry name" value="PHOSPHOPANTETHEINE TRANSFERASE"/>
    <property type="match status" value="1"/>
</dbReference>
<dbReference type="InterPro" id="IPR037143">
    <property type="entry name" value="4-PPantetheinyl_Trfase_dom_sf"/>
</dbReference>
<accession>A0ABW9RWN0</accession>
<organism evidence="4 5">
    <name type="scientific">Fulvivirga kasyanovii</name>
    <dbReference type="NCBI Taxonomy" id="396812"/>
    <lineage>
        <taxon>Bacteria</taxon>
        <taxon>Pseudomonadati</taxon>
        <taxon>Bacteroidota</taxon>
        <taxon>Cytophagia</taxon>
        <taxon>Cytophagales</taxon>
        <taxon>Fulvivirgaceae</taxon>
        <taxon>Fulvivirga</taxon>
    </lineage>
</organism>
<comment type="caution">
    <text evidence="4">The sequence shown here is derived from an EMBL/GenBank/DDBJ whole genome shotgun (WGS) entry which is preliminary data.</text>
</comment>
<dbReference type="Pfam" id="PF01648">
    <property type="entry name" value="ACPS"/>
    <property type="match status" value="1"/>
</dbReference>
<evidence type="ECO:0000313" key="4">
    <source>
        <dbReference type="EMBL" id="MTI27633.1"/>
    </source>
</evidence>
<dbReference type="RefSeq" id="WP_155174630.1">
    <property type="nucleotide sequence ID" value="NZ_BAAAFL010000024.1"/>
</dbReference>
<keyword evidence="5" id="KW-1185">Reference proteome</keyword>
<name>A0ABW9RWN0_9BACT</name>
<comment type="similarity">
    <text evidence="1">Belongs to the P-Pant transferase superfamily. Gsp/Sfp/HetI/AcpT family.</text>
</comment>
<evidence type="ECO:0000256" key="2">
    <source>
        <dbReference type="ARBA" id="ARBA00022679"/>
    </source>
</evidence>
<evidence type="ECO:0000313" key="5">
    <source>
        <dbReference type="Proteomes" id="UP000798808"/>
    </source>
</evidence>
<feature type="domain" description="4'-phosphopantetheinyl transferase" evidence="3">
    <location>
        <begin position="105"/>
        <end position="193"/>
    </location>
</feature>